<dbReference type="GO" id="GO:0006325">
    <property type="term" value="P:chromatin organization"/>
    <property type="evidence" value="ECO:0007669"/>
    <property type="project" value="UniProtKB-KW"/>
</dbReference>
<dbReference type="GO" id="GO:0035267">
    <property type="term" value="C:NuA4 histone acetyltransferase complex"/>
    <property type="evidence" value="ECO:0007669"/>
    <property type="project" value="UniProtKB-UniRule"/>
</dbReference>
<accession>A0A0D7AFB4</accession>
<proteinExistence type="inferred from homology"/>
<dbReference type="PANTHER" id="PTHR13476">
    <property type="entry name" value="CHROMATIN MODIFICATION-RELATED PROTEIN MEAF6"/>
    <property type="match status" value="1"/>
</dbReference>
<dbReference type="GO" id="GO:0006281">
    <property type="term" value="P:DNA repair"/>
    <property type="evidence" value="ECO:0007669"/>
    <property type="project" value="UniProtKB-UniRule"/>
</dbReference>
<evidence type="ECO:0000256" key="10">
    <source>
        <dbReference type="SAM" id="MobiDB-lite"/>
    </source>
</evidence>
<feature type="region of interest" description="Disordered" evidence="10">
    <location>
        <begin position="115"/>
        <end position="190"/>
    </location>
</feature>
<evidence type="ECO:0000313" key="11">
    <source>
        <dbReference type="EMBL" id="KIY48586.1"/>
    </source>
</evidence>
<evidence type="ECO:0000256" key="5">
    <source>
        <dbReference type="ARBA" id="ARBA00023015"/>
    </source>
</evidence>
<keyword evidence="8 9" id="KW-0539">Nucleus</keyword>
<keyword evidence="12" id="KW-1185">Reference proteome</keyword>
<dbReference type="Proteomes" id="UP000054144">
    <property type="component" value="Unassembled WGS sequence"/>
</dbReference>
<evidence type="ECO:0000256" key="9">
    <source>
        <dbReference type="RuleBase" id="RU368022"/>
    </source>
</evidence>
<dbReference type="OrthoDB" id="440324at2759"/>
<evidence type="ECO:0000256" key="6">
    <source>
        <dbReference type="ARBA" id="ARBA00023054"/>
    </source>
</evidence>
<dbReference type="InterPro" id="IPR015418">
    <property type="entry name" value="Eaf6"/>
</dbReference>
<dbReference type="AlphaFoldDB" id="A0A0D7AFB4"/>
<gene>
    <name evidence="11" type="ORF">FISHEDRAFT_43173</name>
</gene>
<reference evidence="11 12" key="1">
    <citation type="journal article" date="2015" name="Fungal Genet. Biol.">
        <title>Evolution of novel wood decay mechanisms in Agaricales revealed by the genome sequences of Fistulina hepatica and Cylindrobasidium torrendii.</title>
        <authorList>
            <person name="Floudas D."/>
            <person name="Held B.W."/>
            <person name="Riley R."/>
            <person name="Nagy L.G."/>
            <person name="Koehler G."/>
            <person name="Ransdell A.S."/>
            <person name="Younus H."/>
            <person name="Chow J."/>
            <person name="Chiniquy J."/>
            <person name="Lipzen A."/>
            <person name="Tritt A."/>
            <person name="Sun H."/>
            <person name="Haridas S."/>
            <person name="LaButti K."/>
            <person name="Ohm R.A."/>
            <person name="Kues U."/>
            <person name="Blanchette R.A."/>
            <person name="Grigoriev I.V."/>
            <person name="Minto R.E."/>
            <person name="Hibbett D.S."/>
        </authorList>
    </citation>
    <scope>NUCLEOTIDE SEQUENCE [LARGE SCALE GENOMIC DNA]</scope>
    <source>
        <strain evidence="11 12">ATCC 64428</strain>
    </source>
</reference>
<comment type="subunit">
    <text evidence="9">Component of the NuA4 histone acetyltransferase complex.</text>
</comment>
<keyword evidence="6" id="KW-0175">Coiled coil</keyword>
<organism evidence="11 12">
    <name type="scientific">Fistulina hepatica ATCC 64428</name>
    <dbReference type="NCBI Taxonomy" id="1128425"/>
    <lineage>
        <taxon>Eukaryota</taxon>
        <taxon>Fungi</taxon>
        <taxon>Dikarya</taxon>
        <taxon>Basidiomycota</taxon>
        <taxon>Agaricomycotina</taxon>
        <taxon>Agaricomycetes</taxon>
        <taxon>Agaricomycetidae</taxon>
        <taxon>Agaricales</taxon>
        <taxon>Fistulinaceae</taxon>
        <taxon>Fistulina</taxon>
    </lineage>
</organism>
<evidence type="ECO:0000313" key="12">
    <source>
        <dbReference type="Proteomes" id="UP000054144"/>
    </source>
</evidence>
<evidence type="ECO:0000256" key="2">
    <source>
        <dbReference type="ARBA" id="ARBA00010916"/>
    </source>
</evidence>
<sequence>MTEITTLAASAEDRARYEALRRELQLAIPKKRQIDRQLAQIETQIHQLETTYLNETSTHTGGNIIHGFDGYLKTTVGGAGGGVGRSRRYEISDADRLFSNSSTTYQKSLDLMSEAEDPTYPPIKPPNLIVAPSAANNTSHGKKGKEKDNNNNKRKRASTFSDADEAEVLNMPATTSSGRKTKKARLVDEE</sequence>
<comment type="function">
    <text evidence="9">Component of the NuA4 histone acetyltransferase complex which is involved in transcriptional activation of selected genes principally by acetylation of nucleosomal histone H4 and H2A. The NuA4 complex is also involved in DNA repair.</text>
</comment>
<evidence type="ECO:0000256" key="4">
    <source>
        <dbReference type="ARBA" id="ARBA00022853"/>
    </source>
</evidence>
<evidence type="ECO:0000256" key="1">
    <source>
        <dbReference type="ARBA" id="ARBA00004123"/>
    </source>
</evidence>
<keyword evidence="9" id="KW-0234">DNA repair</keyword>
<dbReference type="EMBL" id="KN881832">
    <property type="protein sequence ID" value="KIY48586.1"/>
    <property type="molecule type" value="Genomic_DNA"/>
</dbReference>
<name>A0A0D7AFB4_9AGAR</name>
<dbReference type="GO" id="GO:0005634">
    <property type="term" value="C:nucleus"/>
    <property type="evidence" value="ECO:0007669"/>
    <property type="project" value="UniProtKB-SubCell"/>
</dbReference>
<keyword evidence="9" id="KW-0227">DNA damage</keyword>
<protein>
    <recommendedName>
        <fullName evidence="3 9">Chromatin modification-related protein EAF6</fullName>
    </recommendedName>
</protein>
<evidence type="ECO:0000256" key="3">
    <source>
        <dbReference type="ARBA" id="ARBA00018504"/>
    </source>
</evidence>
<comment type="similarity">
    <text evidence="2 9">Belongs to the EAF6 family.</text>
</comment>
<comment type="subcellular location">
    <subcellularLocation>
        <location evidence="1 9">Nucleus</location>
    </subcellularLocation>
</comment>
<evidence type="ECO:0000256" key="8">
    <source>
        <dbReference type="ARBA" id="ARBA00023242"/>
    </source>
</evidence>
<keyword evidence="4 9" id="KW-0156">Chromatin regulator</keyword>
<evidence type="ECO:0000256" key="7">
    <source>
        <dbReference type="ARBA" id="ARBA00023163"/>
    </source>
</evidence>
<dbReference type="Pfam" id="PF09340">
    <property type="entry name" value="NuA4"/>
    <property type="match status" value="1"/>
</dbReference>
<keyword evidence="5 9" id="KW-0805">Transcription regulation</keyword>
<keyword evidence="7 9" id="KW-0804">Transcription</keyword>